<feature type="region of interest" description="Disordered" evidence="8">
    <location>
        <begin position="304"/>
        <end position="333"/>
    </location>
</feature>
<feature type="compositionally biased region" description="Basic and acidic residues" evidence="8">
    <location>
        <begin position="587"/>
        <end position="600"/>
    </location>
</feature>
<dbReference type="PANTHER" id="PTHR16515">
    <property type="entry name" value="PR DOMAIN ZINC FINGER PROTEIN"/>
    <property type="match status" value="1"/>
</dbReference>
<evidence type="ECO:0000256" key="2">
    <source>
        <dbReference type="ARBA" id="ARBA00022723"/>
    </source>
</evidence>
<feature type="region of interest" description="Disordered" evidence="8">
    <location>
        <begin position="576"/>
        <end position="600"/>
    </location>
</feature>
<feature type="compositionally biased region" description="Polar residues" evidence="8">
    <location>
        <begin position="1"/>
        <end position="11"/>
    </location>
</feature>
<evidence type="ECO:0000256" key="1">
    <source>
        <dbReference type="ARBA" id="ARBA00004123"/>
    </source>
</evidence>
<keyword evidence="2" id="KW-0479">Metal-binding</keyword>
<keyword evidence="6" id="KW-0539">Nucleus</keyword>
<keyword evidence="3" id="KW-0677">Repeat</keyword>
<evidence type="ECO:0000256" key="8">
    <source>
        <dbReference type="SAM" id="MobiDB-lite"/>
    </source>
</evidence>
<organism evidence="10 11">
    <name type="scientific">Orchesella dallaii</name>
    <dbReference type="NCBI Taxonomy" id="48710"/>
    <lineage>
        <taxon>Eukaryota</taxon>
        <taxon>Metazoa</taxon>
        <taxon>Ecdysozoa</taxon>
        <taxon>Arthropoda</taxon>
        <taxon>Hexapoda</taxon>
        <taxon>Collembola</taxon>
        <taxon>Entomobryomorpha</taxon>
        <taxon>Entomobryoidea</taxon>
        <taxon>Orchesellidae</taxon>
        <taxon>Orchesellinae</taxon>
        <taxon>Orchesella</taxon>
    </lineage>
</organism>
<protein>
    <recommendedName>
        <fullName evidence="9">C2H2-type domain-containing protein</fullName>
    </recommendedName>
</protein>
<feature type="region of interest" description="Disordered" evidence="8">
    <location>
        <begin position="62"/>
        <end position="84"/>
    </location>
</feature>
<evidence type="ECO:0000259" key="9">
    <source>
        <dbReference type="PROSITE" id="PS50157"/>
    </source>
</evidence>
<dbReference type="PANTHER" id="PTHR16515:SF66">
    <property type="entry name" value="C2H2-TYPE DOMAIN-CONTAINING PROTEIN"/>
    <property type="match status" value="1"/>
</dbReference>
<evidence type="ECO:0000256" key="4">
    <source>
        <dbReference type="ARBA" id="ARBA00022771"/>
    </source>
</evidence>
<comment type="caution">
    <text evidence="10">The sequence shown here is derived from an EMBL/GenBank/DDBJ whole genome shotgun (WGS) entry which is preliminary data.</text>
</comment>
<evidence type="ECO:0000256" key="3">
    <source>
        <dbReference type="ARBA" id="ARBA00022737"/>
    </source>
</evidence>
<feature type="region of interest" description="Disordered" evidence="8">
    <location>
        <begin position="1"/>
        <end position="40"/>
    </location>
</feature>
<dbReference type="InterPro" id="IPR050331">
    <property type="entry name" value="Zinc_finger"/>
</dbReference>
<evidence type="ECO:0000256" key="7">
    <source>
        <dbReference type="PROSITE-ProRule" id="PRU00042"/>
    </source>
</evidence>
<keyword evidence="4 7" id="KW-0863">Zinc-finger</keyword>
<dbReference type="EMBL" id="CAXLJM020000012">
    <property type="protein sequence ID" value="CAL8076784.1"/>
    <property type="molecule type" value="Genomic_DNA"/>
</dbReference>
<name>A0ABP1PTE8_9HEXA</name>
<dbReference type="InterPro" id="IPR036236">
    <property type="entry name" value="Znf_C2H2_sf"/>
</dbReference>
<keyword evidence="11" id="KW-1185">Reference proteome</keyword>
<evidence type="ECO:0000256" key="6">
    <source>
        <dbReference type="ARBA" id="ARBA00023242"/>
    </source>
</evidence>
<proteinExistence type="predicted"/>
<feature type="compositionally biased region" description="Low complexity" evidence="8">
    <location>
        <begin position="22"/>
        <end position="40"/>
    </location>
</feature>
<reference evidence="10 11" key="1">
    <citation type="submission" date="2024-08" db="EMBL/GenBank/DDBJ databases">
        <authorList>
            <person name="Cucini C."/>
            <person name="Frati F."/>
        </authorList>
    </citation>
    <scope>NUCLEOTIDE SEQUENCE [LARGE SCALE GENOMIC DNA]</scope>
</reference>
<feature type="compositionally biased region" description="Polar residues" evidence="8">
    <location>
        <begin position="74"/>
        <end position="84"/>
    </location>
</feature>
<keyword evidence="5" id="KW-0862">Zinc</keyword>
<evidence type="ECO:0000313" key="11">
    <source>
        <dbReference type="Proteomes" id="UP001642540"/>
    </source>
</evidence>
<dbReference type="Gene3D" id="3.30.160.60">
    <property type="entry name" value="Classic Zinc Finger"/>
    <property type="match status" value="2"/>
</dbReference>
<dbReference type="PROSITE" id="PS00028">
    <property type="entry name" value="ZINC_FINGER_C2H2_1"/>
    <property type="match status" value="2"/>
</dbReference>
<dbReference type="SMART" id="SM00355">
    <property type="entry name" value="ZnF_C2H2"/>
    <property type="match status" value="3"/>
</dbReference>
<dbReference type="SUPFAM" id="SSF57667">
    <property type="entry name" value="beta-beta-alpha zinc fingers"/>
    <property type="match status" value="2"/>
</dbReference>
<evidence type="ECO:0000313" key="10">
    <source>
        <dbReference type="EMBL" id="CAL8076784.1"/>
    </source>
</evidence>
<gene>
    <name evidence="10" type="ORF">ODALV1_LOCUS3588</name>
</gene>
<dbReference type="Proteomes" id="UP001642540">
    <property type="component" value="Unassembled WGS sequence"/>
</dbReference>
<dbReference type="InterPro" id="IPR013087">
    <property type="entry name" value="Znf_C2H2_type"/>
</dbReference>
<dbReference type="PROSITE" id="PS50157">
    <property type="entry name" value="ZINC_FINGER_C2H2_2"/>
    <property type="match status" value="1"/>
</dbReference>
<feature type="domain" description="C2H2-type" evidence="9">
    <location>
        <begin position="606"/>
        <end position="629"/>
    </location>
</feature>
<evidence type="ECO:0000256" key="5">
    <source>
        <dbReference type="ARBA" id="ARBA00022833"/>
    </source>
</evidence>
<sequence>MRLRNSSTTKQKPSEFTKNKRSNVNSKSNPIPSSSSASAATATASTSRGTFSSAVSSCWNTNSGTSTASTSLTKPSTSAMASGSNQQLQTAKNIKCMLCFYEMILIQQKSFNANTRLHKLLINLCKNLEISTNEILDQSQCTQFNFPLCEFCEPMLVELWEQQQILDDVRLKIQKIKDGIEQVVADAEILGSAANRPGLPSVVEVGQRMSSKLREFILNSYRNKVIRKRQEEKDQHNAIRPEIIEPSPEDVKPLLIAQTDTENFTSALSYSAEILNENSIESDYLEDSEELPPTLIRHDIVAPYNGGGDDNEDNQEPESFPEGVEIENPENSMGSVDTGVVARYNDANTAMAIPNENAGTGALSVIQVKQERSAAAVEEYDDDDDDDSDEDGDVFSLAERKRRFLFEGVEIYTATEARSKVDYLQCSLCSYMLPIKKYNTSKVSSPYMKMKTHILYVHKGKSGAPKAPRVRKLSCIPCDITFSNLAEFREHKAQHPPGHSFECNICGKPYKEGRNQYNLLKHKFTHKNDDERKISLAAGERGSYNCMLSSKLNKALTAGKGPVVPRLRRRKPVIKTGNSRPSAAEVATDRNPRRNERVHEGNGTQFKCQICERVFGKKCHLIRHMSSHTLVGSLRDQPTPSTSTGYRASLRRRQTVGDEAEPVRAALPPPPPPVHSNLVNSNVIGDSGSRIYTLFDRRQRVAVGDGTEVIVKREVLEFLMNK</sequence>
<accession>A0ABP1PTE8</accession>
<feature type="compositionally biased region" description="Low complexity" evidence="8">
    <location>
        <begin position="62"/>
        <end position="73"/>
    </location>
</feature>
<comment type="subcellular location">
    <subcellularLocation>
        <location evidence="1">Nucleus</location>
    </subcellularLocation>
</comment>